<dbReference type="Proteomes" id="UP000321548">
    <property type="component" value="Unassembled WGS sequence"/>
</dbReference>
<organism evidence="6 7">
    <name type="scientific">Zeimonas arvi</name>
    <dbReference type="NCBI Taxonomy" id="2498847"/>
    <lineage>
        <taxon>Bacteria</taxon>
        <taxon>Pseudomonadati</taxon>
        <taxon>Pseudomonadota</taxon>
        <taxon>Betaproteobacteria</taxon>
        <taxon>Burkholderiales</taxon>
        <taxon>Burkholderiaceae</taxon>
        <taxon>Zeimonas</taxon>
    </lineage>
</organism>
<accession>A0A5C8P3K5</accession>
<evidence type="ECO:0000256" key="3">
    <source>
        <dbReference type="ARBA" id="ARBA00023136"/>
    </source>
</evidence>
<evidence type="ECO:0000313" key="6">
    <source>
        <dbReference type="EMBL" id="TXL68231.1"/>
    </source>
</evidence>
<dbReference type="PANTHER" id="PTHR23521">
    <property type="entry name" value="TRANSPORTER MFS SUPERFAMILY"/>
    <property type="match status" value="1"/>
</dbReference>
<feature type="transmembrane region" description="Helical" evidence="4">
    <location>
        <begin position="89"/>
        <end position="107"/>
    </location>
</feature>
<feature type="transmembrane region" description="Helical" evidence="4">
    <location>
        <begin position="21"/>
        <end position="39"/>
    </location>
</feature>
<feature type="transmembrane region" description="Helical" evidence="4">
    <location>
        <begin position="113"/>
        <end position="132"/>
    </location>
</feature>
<evidence type="ECO:0000256" key="2">
    <source>
        <dbReference type="ARBA" id="ARBA00022989"/>
    </source>
</evidence>
<feature type="transmembrane region" description="Helical" evidence="4">
    <location>
        <begin position="177"/>
        <end position="196"/>
    </location>
</feature>
<feature type="transmembrane region" description="Helical" evidence="4">
    <location>
        <begin position="286"/>
        <end position="305"/>
    </location>
</feature>
<dbReference type="AlphaFoldDB" id="A0A5C8P3K5"/>
<keyword evidence="1 4" id="KW-0812">Transmembrane</keyword>
<dbReference type="InterPro" id="IPR011701">
    <property type="entry name" value="MFS"/>
</dbReference>
<dbReference type="PROSITE" id="PS50850">
    <property type="entry name" value="MFS"/>
    <property type="match status" value="1"/>
</dbReference>
<comment type="caution">
    <text evidence="6">The sequence shown here is derived from an EMBL/GenBank/DDBJ whole genome shotgun (WGS) entry which is preliminary data.</text>
</comment>
<evidence type="ECO:0000259" key="5">
    <source>
        <dbReference type="PROSITE" id="PS50850"/>
    </source>
</evidence>
<dbReference type="Pfam" id="PF07690">
    <property type="entry name" value="MFS_1"/>
    <property type="match status" value="1"/>
</dbReference>
<protein>
    <submittedName>
        <fullName evidence="6">MFS transporter</fullName>
    </submittedName>
</protein>
<feature type="transmembrane region" description="Helical" evidence="4">
    <location>
        <begin position="342"/>
        <end position="368"/>
    </location>
</feature>
<dbReference type="EMBL" id="VDUY01000001">
    <property type="protein sequence ID" value="TXL68231.1"/>
    <property type="molecule type" value="Genomic_DNA"/>
</dbReference>
<reference evidence="6 7" key="1">
    <citation type="submission" date="2019-06" db="EMBL/GenBank/DDBJ databases">
        <title>Quisquiliibacterium sp. nov., isolated from a maize field.</title>
        <authorList>
            <person name="Lin S.-Y."/>
            <person name="Tsai C.-F."/>
            <person name="Young C.-C."/>
        </authorList>
    </citation>
    <scope>NUCLEOTIDE SEQUENCE [LARGE SCALE GENOMIC DNA]</scope>
    <source>
        <strain evidence="6 7">CC-CFT501</strain>
    </source>
</reference>
<feature type="transmembrane region" description="Helical" evidence="4">
    <location>
        <begin position="226"/>
        <end position="248"/>
    </location>
</feature>
<keyword evidence="2 4" id="KW-1133">Transmembrane helix</keyword>
<dbReference type="GO" id="GO:0022857">
    <property type="term" value="F:transmembrane transporter activity"/>
    <property type="evidence" value="ECO:0007669"/>
    <property type="project" value="InterPro"/>
</dbReference>
<evidence type="ECO:0000256" key="4">
    <source>
        <dbReference type="SAM" id="Phobius"/>
    </source>
</evidence>
<feature type="transmembrane region" description="Helical" evidence="4">
    <location>
        <begin position="374"/>
        <end position="396"/>
    </location>
</feature>
<evidence type="ECO:0000313" key="7">
    <source>
        <dbReference type="Proteomes" id="UP000321548"/>
    </source>
</evidence>
<feature type="transmembrane region" description="Helical" evidence="4">
    <location>
        <begin position="254"/>
        <end position="279"/>
    </location>
</feature>
<keyword evidence="3 4" id="KW-0472">Membrane</keyword>
<sequence>MRRRPPRPGPHPVTETRPRHILPAIAVAQLAGSSLWFATNGVMADLQRDWGLPEVALGWLTAAVQAGFVAGTLAFALLTVADRFSPRRVFLLCALAGALFNAAALLVPERLAPLLAIRFATGFFLAGIYPVGMKIAAGWYERGLGGALGFLVGALVLGTALPHGLRALGAELPWQGVILAVSAIAAAGGLLLNAAVPDGPHLRRSPAINPRTLALIWRDPAVRAPAFGYFGHMWELYSFWTLVPAIVATRLAGAAVSAAAFGIIAAGFLGCAVGGLLANRHGSARVAAIQLATSGLCCLIAPAMLQAPDTVFVVWLAVWGVAVVGDSPQFSALTASAAPRELVGSVLTLVNSIGFALTALLIPVFAALAAAWPLAWVLPLLALGPVAGLAAMRPLLR</sequence>
<feature type="transmembrane region" description="Helical" evidence="4">
    <location>
        <begin position="59"/>
        <end position="80"/>
    </location>
</feature>
<keyword evidence="7" id="KW-1185">Reference proteome</keyword>
<name>A0A5C8P3K5_9BURK</name>
<evidence type="ECO:0000256" key="1">
    <source>
        <dbReference type="ARBA" id="ARBA00022692"/>
    </source>
</evidence>
<feature type="domain" description="Major facilitator superfamily (MFS) profile" evidence="5">
    <location>
        <begin position="21"/>
        <end position="397"/>
    </location>
</feature>
<dbReference type="GO" id="GO:0005886">
    <property type="term" value="C:plasma membrane"/>
    <property type="evidence" value="ECO:0007669"/>
    <property type="project" value="TreeGrafter"/>
</dbReference>
<dbReference type="InterPro" id="IPR020846">
    <property type="entry name" value="MFS_dom"/>
</dbReference>
<feature type="transmembrane region" description="Helical" evidence="4">
    <location>
        <begin position="311"/>
        <end position="330"/>
    </location>
</feature>
<proteinExistence type="predicted"/>
<dbReference type="Gene3D" id="1.20.1250.20">
    <property type="entry name" value="MFS general substrate transporter like domains"/>
    <property type="match status" value="1"/>
</dbReference>
<gene>
    <name evidence="6" type="ORF">FHP08_00585</name>
</gene>
<dbReference type="SUPFAM" id="SSF103473">
    <property type="entry name" value="MFS general substrate transporter"/>
    <property type="match status" value="1"/>
</dbReference>
<dbReference type="InterPro" id="IPR036259">
    <property type="entry name" value="MFS_trans_sf"/>
</dbReference>
<feature type="transmembrane region" description="Helical" evidence="4">
    <location>
        <begin position="144"/>
        <end position="165"/>
    </location>
</feature>
<dbReference type="PANTHER" id="PTHR23521:SF3">
    <property type="entry name" value="MFS TRANSPORTER"/>
    <property type="match status" value="1"/>
</dbReference>
<dbReference type="OrthoDB" id="9781976at2"/>